<keyword evidence="2" id="KW-1185">Reference proteome</keyword>
<dbReference type="STRING" id="936435.F8QHV7"/>
<evidence type="ECO:0000313" key="2">
    <source>
        <dbReference type="Proteomes" id="UP000008063"/>
    </source>
</evidence>
<dbReference type="OMA" id="WYACLLY"/>
<accession>F8QHV7</accession>
<evidence type="ECO:0000313" key="1">
    <source>
        <dbReference type="EMBL" id="EGN92104.1"/>
    </source>
</evidence>
<reference evidence="2" key="1">
    <citation type="journal article" date="2011" name="Science">
        <title>The plant cell wall-decomposing machinery underlies the functional diversity of forest fungi.</title>
        <authorList>
            <person name="Eastwood D.C."/>
            <person name="Floudas D."/>
            <person name="Binder M."/>
            <person name="Majcherczyk A."/>
            <person name="Schneider P."/>
            <person name="Aerts A."/>
            <person name="Asiegbu F.O."/>
            <person name="Baker S.E."/>
            <person name="Barry K."/>
            <person name="Bendiksby M."/>
            <person name="Blumentritt M."/>
            <person name="Coutinho P.M."/>
            <person name="Cullen D."/>
            <person name="de Vries R.P."/>
            <person name="Gathman A."/>
            <person name="Goodell B."/>
            <person name="Henrissat B."/>
            <person name="Ihrmark K."/>
            <person name="Kauserud H."/>
            <person name="Kohler A."/>
            <person name="LaButti K."/>
            <person name="Lapidus A."/>
            <person name="Lavin J.L."/>
            <person name="Lee Y.-H."/>
            <person name="Lindquist E."/>
            <person name="Lilly W."/>
            <person name="Lucas S."/>
            <person name="Morin E."/>
            <person name="Murat C."/>
            <person name="Oguiza J.A."/>
            <person name="Park J."/>
            <person name="Pisabarro A.G."/>
            <person name="Riley R."/>
            <person name="Rosling A."/>
            <person name="Salamov A."/>
            <person name="Schmidt O."/>
            <person name="Schmutz J."/>
            <person name="Skrede I."/>
            <person name="Stenlid J."/>
            <person name="Wiebenga A."/>
            <person name="Xie X."/>
            <person name="Kuees U."/>
            <person name="Hibbett D.S."/>
            <person name="Hoffmeister D."/>
            <person name="Hoegberg N."/>
            <person name="Martin F."/>
            <person name="Grigoriev I.V."/>
            <person name="Watkinson S.C."/>
        </authorList>
    </citation>
    <scope>NUCLEOTIDE SEQUENCE [LARGE SCALE GENOMIC DNA]</scope>
    <source>
        <strain evidence="2">strain S7.3</strain>
    </source>
</reference>
<proteinExistence type="predicted"/>
<dbReference type="HOGENOM" id="CLU_002498_7_0_1"/>
<dbReference type="InParanoid" id="F8QHV7"/>
<sequence length="99" mass="11747">DFFPQLKDHLLTCPHGLAYNGDEYDFTDGDGNCVLLHNNKIFEHSLLQVNYTTYNLQREQNTINSLTRADIMLLSQEDEHIHPYWYARVIEIFHVMVEY</sequence>
<dbReference type="EMBL" id="GL945514">
    <property type="protein sequence ID" value="EGN92104.1"/>
    <property type="molecule type" value="Genomic_DNA"/>
</dbReference>
<protein>
    <submittedName>
        <fullName evidence="1">Uncharacterized protein</fullName>
    </submittedName>
</protein>
<gene>
    <name evidence="1" type="ORF">SERLA73DRAFT_66319</name>
</gene>
<feature type="non-terminal residue" evidence="1">
    <location>
        <position position="1"/>
    </location>
</feature>
<dbReference type="OrthoDB" id="2692094at2759"/>
<organism evidence="2">
    <name type="scientific">Serpula lacrymans var. lacrymans (strain S7.3)</name>
    <name type="common">Dry rot fungus</name>
    <dbReference type="NCBI Taxonomy" id="936435"/>
    <lineage>
        <taxon>Eukaryota</taxon>
        <taxon>Fungi</taxon>
        <taxon>Dikarya</taxon>
        <taxon>Basidiomycota</taxon>
        <taxon>Agaricomycotina</taxon>
        <taxon>Agaricomycetes</taxon>
        <taxon>Agaricomycetidae</taxon>
        <taxon>Boletales</taxon>
        <taxon>Coniophorineae</taxon>
        <taxon>Serpulaceae</taxon>
        <taxon>Serpula</taxon>
    </lineage>
</organism>
<dbReference type="AlphaFoldDB" id="F8QHV7"/>
<name>F8QHV7_SERL3</name>
<dbReference type="Proteomes" id="UP000008063">
    <property type="component" value="Unassembled WGS sequence"/>
</dbReference>